<keyword evidence="3" id="KW-0274">FAD</keyword>
<organism evidence="5 6">
    <name type="scientific">Phialemonium atrogriseum</name>
    <dbReference type="NCBI Taxonomy" id="1093897"/>
    <lineage>
        <taxon>Eukaryota</taxon>
        <taxon>Fungi</taxon>
        <taxon>Dikarya</taxon>
        <taxon>Ascomycota</taxon>
        <taxon>Pezizomycotina</taxon>
        <taxon>Sordariomycetes</taxon>
        <taxon>Sordariomycetidae</taxon>
        <taxon>Cephalothecales</taxon>
        <taxon>Cephalothecaceae</taxon>
        <taxon>Phialemonium</taxon>
    </lineage>
</organism>
<dbReference type="InterPro" id="IPR036188">
    <property type="entry name" value="FAD/NAD-bd_sf"/>
</dbReference>
<evidence type="ECO:0000256" key="4">
    <source>
        <dbReference type="ARBA" id="ARBA00023002"/>
    </source>
</evidence>
<dbReference type="RefSeq" id="XP_060280000.1">
    <property type="nucleotide sequence ID" value="XM_060424890.1"/>
</dbReference>
<gene>
    <name evidence="5" type="ORF">QBC33DRAFT_458520</name>
</gene>
<dbReference type="GO" id="GO:0050661">
    <property type="term" value="F:NADP binding"/>
    <property type="evidence" value="ECO:0007669"/>
    <property type="project" value="InterPro"/>
</dbReference>
<sequence>MVYPGQLHYSDFNAPVLKRPIDDPGRKLRVVCVGAGISGITTIIRFNQHLGEHVDVQVYEKNAEVGGVWLENTYPGVACDIPAPCFAFLFEDNPDWSSYYAGGKEINDYIRSVATKYQVRRFIKFRHLVTHAEWAEDEGKWHLRIYDQANDRVIEDEADVVIMAVGMLNNWAFPDVPGIHSFKGPNMHTANFDDNFDATGKVVAVVGGGSTGVQVLPHIQKSAKTVHHYMRSQNWIAPVGFGAAELEKRGSLAEGNFCYPEDERKQWANDPESYHAYRRGIEEGIMAYMAEEGFKYGSEEQKTMEADFRAHMQKMLGSRPDILKTLLPDFPPGCRRLVPGPGYLEALVQDNVEWIPKEIQCVTGEGIITTDGIMHKCDAIIWATGFICDFRSRFPVIGRGGITWNQVMDPEPESYLGCIVDKMPNCFLYFGPNCAPGAGNAYLCSESECEMMISCVEKMLREKIKSICVKQERVKQYTAHVNQYLKGTIFGQPCKSWFKRGKPTGRNIAYYPGNALNQLYALQHPRWEDFDYTYLDELGDNPMAWLGNGYTVADYNGSSRTAYLDPAMIDYPPVPEPEQDTDTVVVPQVNGELSKGDVVIVDREVPEATV</sequence>
<keyword evidence="4" id="KW-0560">Oxidoreductase</keyword>
<comment type="caution">
    <text evidence="5">The sequence shown here is derived from an EMBL/GenBank/DDBJ whole genome shotgun (WGS) entry which is preliminary data.</text>
</comment>
<dbReference type="EMBL" id="MU839024">
    <property type="protein sequence ID" value="KAK1763787.1"/>
    <property type="molecule type" value="Genomic_DNA"/>
</dbReference>
<evidence type="ECO:0008006" key="7">
    <source>
        <dbReference type="Google" id="ProtNLM"/>
    </source>
</evidence>
<evidence type="ECO:0000256" key="3">
    <source>
        <dbReference type="ARBA" id="ARBA00022827"/>
    </source>
</evidence>
<name>A0AAJ0BTN8_9PEZI</name>
<dbReference type="Proteomes" id="UP001244011">
    <property type="component" value="Unassembled WGS sequence"/>
</dbReference>
<keyword evidence="6" id="KW-1185">Reference proteome</keyword>
<dbReference type="GO" id="GO:0004499">
    <property type="term" value="F:N,N-dimethylaniline monooxygenase activity"/>
    <property type="evidence" value="ECO:0007669"/>
    <property type="project" value="InterPro"/>
</dbReference>
<dbReference type="SUPFAM" id="SSF51905">
    <property type="entry name" value="FAD/NAD(P)-binding domain"/>
    <property type="match status" value="2"/>
</dbReference>
<evidence type="ECO:0000256" key="1">
    <source>
        <dbReference type="ARBA" id="ARBA00010139"/>
    </source>
</evidence>
<dbReference type="Pfam" id="PF00743">
    <property type="entry name" value="FMO-like"/>
    <property type="match status" value="1"/>
</dbReference>
<keyword evidence="2" id="KW-0285">Flavoprotein</keyword>
<dbReference type="InterPro" id="IPR020946">
    <property type="entry name" value="Flavin_mOase-like"/>
</dbReference>
<dbReference type="PANTHER" id="PTHR42877:SF7">
    <property type="entry name" value="FLAVIN-BINDING MONOOXYGENASE-RELATED"/>
    <property type="match status" value="1"/>
</dbReference>
<accession>A0AAJ0BTN8</accession>
<comment type="similarity">
    <text evidence="1">Belongs to the FAD-binding monooxygenase family.</text>
</comment>
<evidence type="ECO:0000256" key="2">
    <source>
        <dbReference type="ARBA" id="ARBA00022630"/>
    </source>
</evidence>
<evidence type="ECO:0000313" key="5">
    <source>
        <dbReference type="EMBL" id="KAK1763787.1"/>
    </source>
</evidence>
<dbReference type="PANTHER" id="PTHR42877">
    <property type="entry name" value="L-ORNITHINE N(5)-MONOOXYGENASE-RELATED"/>
    <property type="match status" value="1"/>
</dbReference>
<reference evidence="5" key="1">
    <citation type="submission" date="2023-06" db="EMBL/GenBank/DDBJ databases">
        <title>Genome-scale phylogeny and comparative genomics of the fungal order Sordariales.</title>
        <authorList>
            <consortium name="Lawrence Berkeley National Laboratory"/>
            <person name="Hensen N."/>
            <person name="Bonometti L."/>
            <person name="Westerberg I."/>
            <person name="Brannstrom I.O."/>
            <person name="Guillou S."/>
            <person name="Cros-Aarteil S."/>
            <person name="Calhoun S."/>
            <person name="Haridas S."/>
            <person name="Kuo A."/>
            <person name="Mondo S."/>
            <person name="Pangilinan J."/>
            <person name="Riley R."/>
            <person name="Labutti K."/>
            <person name="Andreopoulos B."/>
            <person name="Lipzen A."/>
            <person name="Chen C."/>
            <person name="Yanf M."/>
            <person name="Daum C."/>
            <person name="Ng V."/>
            <person name="Clum A."/>
            <person name="Steindorff A."/>
            <person name="Ohm R."/>
            <person name="Martin F."/>
            <person name="Silar P."/>
            <person name="Natvig D."/>
            <person name="Lalanne C."/>
            <person name="Gautier V."/>
            <person name="Ament-Velasquez S.L."/>
            <person name="Kruys A."/>
            <person name="Hutchinson M.I."/>
            <person name="Powell A.J."/>
            <person name="Barry K."/>
            <person name="Miller A.N."/>
            <person name="Grigoriev I.V."/>
            <person name="Debuchy R."/>
            <person name="Gladieux P."/>
            <person name="Thoren M.H."/>
            <person name="Johannesson H."/>
        </authorList>
    </citation>
    <scope>NUCLEOTIDE SEQUENCE</scope>
    <source>
        <strain evidence="5">8032-3</strain>
    </source>
</reference>
<proteinExistence type="inferred from homology"/>
<protein>
    <recommendedName>
        <fullName evidence="7">FAD/NAD(P)-binding domain-containing protein</fullName>
    </recommendedName>
</protein>
<dbReference type="InterPro" id="IPR051209">
    <property type="entry name" value="FAD-bind_Monooxygenase_sf"/>
</dbReference>
<dbReference type="GeneID" id="85308077"/>
<dbReference type="AlphaFoldDB" id="A0AAJ0BTN8"/>
<evidence type="ECO:0000313" key="6">
    <source>
        <dbReference type="Proteomes" id="UP001244011"/>
    </source>
</evidence>
<dbReference type="GO" id="GO:0050660">
    <property type="term" value="F:flavin adenine dinucleotide binding"/>
    <property type="evidence" value="ECO:0007669"/>
    <property type="project" value="InterPro"/>
</dbReference>
<dbReference type="Gene3D" id="3.50.50.60">
    <property type="entry name" value="FAD/NAD(P)-binding domain"/>
    <property type="match status" value="2"/>
</dbReference>